<evidence type="ECO:0000313" key="2">
    <source>
        <dbReference type="Proteomes" id="UP000239250"/>
    </source>
</evidence>
<reference evidence="2" key="1">
    <citation type="submission" date="2018-02" db="EMBL/GenBank/DDBJ databases">
        <title>Firefly genomes illuminate parallel origins of bioluminescence in beetles.</title>
        <authorList>
            <person name="Fallon T.R."/>
            <person name="Lower S.E.S."/>
            <person name="Behringer M."/>
            <person name="Weng J.-K."/>
        </authorList>
    </citation>
    <scope>NUCLEOTIDE SEQUENCE [LARGE SCALE GENOMIC DNA]</scope>
</reference>
<organism evidence="1 2">
    <name type="scientific">Williamsoniiplasma luminosum</name>
    <dbReference type="NCBI Taxonomy" id="214888"/>
    <lineage>
        <taxon>Bacteria</taxon>
        <taxon>Bacillati</taxon>
        <taxon>Mycoplasmatota</taxon>
        <taxon>Mollicutes</taxon>
        <taxon>Entomoplasmatales</taxon>
        <taxon>Williamsoniiplasma</taxon>
    </lineage>
</organism>
<dbReference type="AlphaFoldDB" id="A0A2S0NL12"/>
<sequence length="297" mass="35352">MIGEHINIKTEMLANSLNIKTAASFMNKVIHKDKEGYYKMLVWFKSKDISLLKNFNINFFMNVNDKRAELETSKYDKNFEIDHNVFAVKIPAEMYADQMQINYVYTYNGYYEGKGHIKINLNLQDEKIIDNEVLIFDDQEKWSIVRHVENVYHPFFYNQRYSNLFDIKYKTIVQKYFKIPNKETEEMVDNVLNEVYAKNFNFNKLEIVADNPKKYDFKPSVKMETKNDLLAINLDNNLFIDESKQIIQEGGTEKGMLFNPYNNGGQYINLNYELFGKKYFVNFKLEIPKIDYEKLTN</sequence>
<dbReference type="EMBL" id="CP027019">
    <property type="protein sequence ID" value="AVP49713.1"/>
    <property type="molecule type" value="Genomic_DNA"/>
</dbReference>
<proteinExistence type="predicted"/>
<dbReference type="Proteomes" id="UP000239250">
    <property type="component" value="Chromosome"/>
</dbReference>
<gene>
    <name evidence="1" type="ORF">C5T88_04020</name>
</gene>
<evidence type="ECO:0000313" key="1">
    <source>
        <dbReference type="EMBL" id="AVP49713.1"/>
    </source>
</evidence>
<accession>A0A2S0NL12</accession>
<protein>
    <submittedName>
        <fullName evidence="1">Uncharacterized protein</fullName>
    </submittedName>
</protein>
<dbReference type="RefSeq" id="WP_303662255.1">
    <property type="nucleotide sequence ID" value="NZ_CP027019.1"/>
</dbReference>
<name>A0A2S0NL12_9MOLU</name>